<dbReference type="EMBL" id="CP036274">
    <property type="protein sequence ID" value="QDU26986.1"/>
    <property type="molecule type" value="Genomic_DNA"/>
</dbReference>
<keyword evidence="1" id="KW-0732">Signal</keyword>
<accession>A0A517Y9S9</accession>
<evidence type="ECO:0000313" key="2">
    <source>
        <dbReference type="EMBL" id="QDU26986.1"/>
    </source>
</evidence>
<dbReference type="AlphaFoldDB" id="A0A517Y9S9"/>
<reference evidence="2 3" key="1">
    <citation type="submission" date="2019-02" db="EMBL/GenBank/DDBJ databases">
        <title>Deep-cultivation of Planctomycetes and their phenomic and genomic characterization uncovers novel biology.</title>
        <authorList>
            <person name="Wiegand S."/>
            <person name="Jogler M."/>
            <person name="Boedeker C."/>
            <person name="Pinto D."/>
            <person name="Vollmers J."/>
            <person name="Rivas-Marin E."/>
            <person name="Kohn T."/>
            <person name="Peeters S.H."/>
            <person name="Heuer A."/>
            <person name="Rast P."/>
            <person name="Oberbeckmann S."/>
            <person name="Bunk B."/>
            <person name="Jeske O."/>
            <person name="Meyerdierks A."/>
            <person name="Storesund J.E."/>
            <person name="Kallscheuer N."/>
            <person name="Luecker S."/>
            <person name="Lage O.M."/>
            <person name="Pohl T."/>
            <person name="Merkel B.J."/>
            <person name="Hornburger P."/>
            <person name="Mueller R.-W."/>
            <person name="Bruemmer F."/>
            <person name="Labrenz M."/>
            <person name="Spormann A.M."/>
            <person name="Op den Camp H."/>
            <person name="Overmann J."/>
            <person name="Amann R."/>
            <person name="Jetten M.S.M."/>
            <person name="Mascher T."/>
            <person name="Medema M.H."/>
            <person name="Devos D.P."/>
            <person name="Kaster A.-K."/>
            <person name="Ovreas L."/>
            <person name="Rohde M."/>
            <person name="Galperin M.Y."/>
            <person name="Jogler C."/>
        </authorList>
    </citation>
    <scope>NUCLEOTIDE SEQUENCE [LARGE SCALE GENOMIC DNA]</scope>
    <source>
        <strain evidence="2 3">ETA_A8</strain>
    </source>
</reference>
<name>A0A517Y9S9_9BACT</name>
<gene>
    <name evidence="2" type="ORF">ETAA8_20700</name>
</gene>
<proteinExistence type="predicted"/>
<dbReference type="KEGG" id="aagg:ETAA8_20700"/>
<dbReference type="OrthoDB" id="227550at2"/>
<evidence type="ECO:0000256" key="1">
    <source>
        <dbReference type="SAM" id="SignalP"/>
    </source>
</evidence>
<dbReference type="Proteomes" id="UP000315017">
    <property type="component" value="Chromosome"/>
</dbReference>
<evidence type="ECO:0000313" key="3">
    <source>
        <dbReference type="Proteomes" id="UP000315017"/>
    </source>
</evidence>
<feature type="signal peptide" evidence="1">
    <location>
        <begin position="1"/>
        <end position="28"/>
    </location>
</feature>
<organism evidence="2 3">
    <name type="scientific">Anatilimnocola aggregata</name>
    <dbReference type="NCBI Taxonomy" id="2528021"/>
    <lineage>
        <taxon>Bacteria</taxon>
        <taxon>Pseudomonadati</taxon>
        <taxon>Planctomycetota</taxon>
        <taxon>Planctomycetia</taxon>
        <taxon>Pirellulales</taxon>
        <taxon>Pirellulaceae</taxon>
        <taxon>Anatilimnocola</taxon>
    </lineage>
</organism>
<keyword evidence="3" id="KW-1185">Reference proteome</keyword>
<feature type="chain" id="PRO_5022226857" evidence="1">
    <location>
        <begin position="29"/>
        <end position="552"/>
    </location>
</feature>
<sequence precursor="true">MKLFAPSWSSYSAAAVALFVLPLAAVSAQEVKPVAVVSVATIEENLADIIYLTRIAGQADVGKTAALVGNAFTNGFDKKRPSGAYVISQGSDFPVVMFVPVKNLETILETFKEQLGEPKDAGDGVLEVGTDQTAFIKEQNGWAFIAQQREHLTGLPADPAALLGNLPKDYNIAGRLLANNIPDELKKWAVDEMKVTFERMFERGAGDATPEQRAAMERAGRNGVTQIARYIEEVEEITIGLTVDAVTKKSHFDFSLVAKEGTPLARQFAMNAGLKSKFTGFLIPNAAVTANFGGKLGPEEIEQNVTMINTAKEQLMKQVDNDPQVEADKRDPLKQAYSDLIDVAVKTVQSGTLDGGAALVLEPANISFVAGGKVADGLALEAAFKKLVEVKKSDPEFPKATLDVATHAGVKFHTLSVPIPEGEAEMRDFFGPSADVVLGTSGESAYVAFGKNSQALIKKVMDQSASAGEKEALPLQLNIALLPILKFAQSVDDNPMLPAAISTLEKSGNDKISLTSTATPRSSQVRFELGEGVVQTIGALVKSLADNFAGAL</sequence>
<dbReference type="RefSeq" id="WP_145087866.1">
    <property type="nucleotide sequence ID" value="NZ_CP036274.1"/>
</dbReference>
<protein>
    <submittedName>
        <fullName evidence="2">Uncharacterized protein</fullName>
    </submittedName>
</protein>